<dbReference type="Pfam" id="PF12850">
    <property type="entry name" value="Metallophos_2"/>
    <property type="match status" value="1"/>
</dbReference>
<dbReference type="OrthoDB" id="9813918at2"/>
<evidence type="ECO:0000259" key="2">
    <source>
        <dbReference type="Pfam" id="PF12850"/>
    </source>
</evidence>
<dbReference type="Gene3D" id="3.60.21.10">
    <property type="match status" value="1"/>
</dbReference>
<evidence type="ECO:0000256" key="1">
    <source>
        <dbReference type="ARBA" id="ARBA00008950"/>
    </source>
</evidence>
<accession>A0A327Z6I6</accession>
<name>A0A327Z6I6_9ACTN</name>
<protein>
    <submittedName>
        <fullName evidence="3">Putative phosphodiesterase</fullName>
    </submittedName>
</protein>
<comment type="caution">
    <text evidence="3">The sequence shown here is derived from an EMBL/GenBank/DDBJ whole genome shotgun (WGS) entry which is preliminary data.</text>
</comment>
<dbReference type="RefSeq" id="WP_111652215.1">
    <property type="nucleotide sequence ID" value="NZ_JACHWI010000010.1"/>
</dbReference>
<dbReference type="GO" id="GO:0005737">
    <property type="term" value="C:cytoplasm"/>
    <property type="evidence" value="ECO:0007669"/>
    <property type="project" value="TreeGrafter"/>
</dbReference>
<reference evidence="3 4" key="1">
    <citation type="submission" date="2018-06" db="EMBL/GenBank/DDBJ databases">
        <title>Genomic Encyclopedia of Type Strains, Phase III (KMG-III): the genomes of soil and plant-associated and newly described type strains.</title>
        <authorList>
            <person name="Whitman W."/>
        </authorList>
    </citation>
    <scope>NUCLEOTIDE SEQUENCE [LARGE SCALE GENOMIC DNA]</scope>
    <source>
        <strain evidence="3 4">CGMCC 4.7090</strain>
    </source>
</reference>
<evidence type="ECO:0000313" key="4">
    <source>
        <dbReference type="Proteomes" id="UP000249341"/>
    </source>
</evidence>
<dbReference type="InterPro" id="IPR029052">
    <property type="entry name" value="Metallo-depent_PP-like"/>
</dbReference>
<organism evidence="3 4">
    <name type="scientific">Actinoplanes lutulentus</name>
    <dbReference type="NCBI Taxonomy" id="1287878"/>
    <lineage>
        <taxon>Bacteria</taxon>
        <taxon>Bacillati</taxon>
        <taxon>Actinomycetota</taxon>
        <taxon>Actinomycetes</taxon>
        <taxon>Micromonosporales</taxon>
        <taxon>Micromonosporaceae</taxon>
        <taxon>Actinoplanes</taxon>
    </lineage>
</organism>
<sequence length="248" mass="26462">MRIAVLSDVHGNLPALDAVLAAIEADGVDLTVNCGDLLSGYVLAAQTADRLIEAGLATVAGNHERQVLTFSVEKMGMADRVTGELITERHREWMASLPTTLSPVPGVLAFHGTPTDDLQYLLHSVDPGSGARDATEQEVAQRLGDVSAYQLLLCGHTHLAGSVRLPGGPLIVNPGSVGWPAYEDDEPFDHRMEAGSPHARYAVVDDASGVWEVEFRQVAYDWERAAALAEGFGRADVAFALRTGRVPA</sequence>
<dbReference type="EMBL" id="QLMJ01000015">
    <property type="protein sequence ID" value="RAK31299.1"/>
    <property type="molecule type" value="Genomic_DNA"/>
</dbReference>
<dbReference type="AlphaFoldDB" id="A0A327Z6I6"/>
<dbReference type="SUPFAM" id="SSF56300">
    <property type="entry name" value="Metallo-dependent phosphatases"/>
    <property type="match status" value="1"/>
</dbReference>
<dbReference type="PANTHER" id="PTHR42850:SF2">
    <property type="entry name" value="BLL5683 PROTEIN"/>
    <property type="match status" value="1"/>
</dbReference>
<dbReference type="Proteomes" id="UP000249341">
    <property type="component" value="Unassembled WGS sequence"/>
</dbReference>
<gene>
    <name evidence="3" type="ORF">B0I29_115105</name>
</gene>
<proteinExistence type="inferred from homology"/>
<dbReference type="PIRSF" id="PIRSF000883">
    <property type="entry name" value="Pesterase_MJ0912"/>
    <property type="match status" value="1"/>
</dbReference>
<comment type="similarity">
    <text evidence="1">Belongs to the metallophosphoesterase superfamily. YfcE family.</text>
</comment>
<dbReference type="InterPro" id="IPR011152">
    <property type="entry name" value="Pesterase_MJ0912"/>
</dbReference>
<dbReference type="InterPro" id="IPR050126">
    <property type="entry name" value="Ap4A_hydrolase"/>
</dbReference>
<evidence type="ECO:0000313" key="3">
    <source>
        <dbReference type="EMBL" id="RAK31299.1"/>
    </source>
</evidence>
<dbReference type="PANTHER" id="PTHR42850">
    <property type="entry name" value="METALLOPHOSPHOESTERASE"/>
    <property type="match status" value="1"/>
</dbReference>
<feature type="domain" description="Calcineurin-like phosphoesterase" evidence="2">
    <location>
        <begin position="1"/>
        <end position="182"/>
    </location>
</feature>
<dbReference type="GO" id="GO:0016791">
    <property type="term" value="F:phosphatase activity"/>
    <property type="evidence" value="ECO:0007669"/>
    <property type="project" value="TreeGrafter"/>
</dbReference>
<dbReference type="InterPro" id="IPR024654">
    <property type="entry name" value="Calcineurin-like_PHP_lpxH"/>
</dbReference>
<keyword evidence="4" id="KW-1185">Reference proteome</keyword>